<accession>A0A2T4AV38</accession>
<protein>
    <submittedName>
        <fullName evidence="2">Uncharacterized protein</fullName>
    </submittedName>
</protein>
<gene>
    <name evidence="2" type="ORF">M431DRAFT_200391</name>
</gene>
<dbReference type="EMBL" id="KZ679675">
    <property type="protein sequence ID" value="PTB60933.1"/>
    <property type="molecule type" value="Genomic_DNA"/>
</dbReference>
<reference evidence="2 3" key="1">
    <citation type="submission" date="2016-07" db="EMBL/GenBank/DDBJ databases">
        <title>Multiple horizontal gene transfer events from other fungi enriched the ability of initially mycotrophic Trichoderma (Ascomycota) to feed on dead plant biomass.</title>
        <authorList>
            <consortium name="DOE Joint Genome Institute"/>
            <person name="Aerts A."/>
            <person name="Atanasova L."/>
            <person name="Chenthamara K."/>
            <person name="Zhang J."/>
            <person name="Grujic M."/>
            <person name="Henrissat B."/>
            <person name="Kuo A."/>
            <person name="Salamov A."/>
            <person name="Lipzen A."/>
            <person name="Labutti K."/>
            <person name="Barry K."/>
            <person name="Miao Y."/>
            <person name="Rahimi M.J."/>
            <person name="Shen Q."/>
            <person name="Grigoriev I.V."/>
            <person name="Kubicek C.P."/>
            <person name="Druzhinina I.S."/>
        </authorList>
    </citation>
    <scope>NUCLEOTIDE SEQUENCE [LARGE SCALE GENOMIC DNA]</scope>
    <source>
        <strain evidence="2 3">CBS 226.95</strain>
    </source>
</reference>
<dbReference type="Proteomes" id="UP000241690">
    <property type="component" value="Unassembled WGS sequence"/>
</dbReference>
<evidence type="ECO:0000313" key="3">
    <source>
        <dbReference type="Proteomes" id="UP000241690"/>
    </source>
</evidence>
<dbReference type="GeneID" id="36621876"/>
<feature type="compositionally biased region" description="Basic and acidic residues" evidence="1">
    <location>
        <begin position="140"/>
        <end position="162"/>
    </location>
</feature>
<evidence type="ECO:0000313" key="2">
    <source>
        <dbReference type="EMBL" id="PTB60933.1"/>
    </source>
</evidence>
<proteinExistence type="predicted"/>
<name>A0A2T4AV38_TRIHA</name>
<dbReference type="AlphaFoldDB" id="A0A2T4AV38"/>
<keyword evidence="3" id="KW-1185">Reference proteome</keyword>
<feature type="region of interest" description="Disordered" evidence="1">
    <location>
        <begin position="123"/>
        <end position="200"/>
    </location>
</feature>
<organism evidence="2 3">
    <name type="scientific">Trichoderma harzianum CBS 226.95</name>
    <dbReference type="NCBI Taxonomy" id="983964"/>
    <lineage>
        <taxon>Eukaryota</taxon>
        <taxon>Fungi</taxon>
        <taxon>Dikarya</taxon>
        <taxon>Ascomycota</taxon>
        <taxon>Pezizomycotina</taxon>
        <taxon>Sordariomycetes</taxon>
        <taxon>Hypocreomycetidae</taxon>
        <taxon>Hypocreales</taxon>
        <taxon>Hypocreaceae</taxon>
        <taxon>Trichoderma</taxon>
    </lineage>
</organism>
<evidence type="ECO:0000256" key="1">
    <source>
        <dbReference type="SAM" id="MobiDB-lite"/>
    </source>
</evidence>
<feature type="compositionally biased region" description="Basic and acidic residues" evidence="1">
    <location>
        <begin position="188"/>
        <end position="200"/>
    </location>
</feature>
<sequence>MAQPRICQGGVIYVYIYTGRVCICARARRRCGVRRLVSKTSRAGVLEAGRFDGYGLSRTGIDGDTQEAIWSSPVRCLVVSSWPEQSRGEASLAQALAANRGRAGAGATQSNAVVAARQGVEAPAGQRASKAFASSCSRAELSKRRDREEERRRRGGEIERRCSSPGWPRGGDVLAACTRRSRYQGLPRQKDPPKIMEDPP</sequence>
<dbReference type="RefSeq" id="XP_024780610.1">
    <property type="nucleotide sequence ID" value="XM_024913315.1"/>
</dbReference>